<name>A0ABT7E997_9FIRM</name>
<evidence type="ECO:0000256" key="2">
    <source>
        <dbReference type="ARBA" id="ARBA00005806"/>
    </source>
</evidence>
<dbReference type="InterPro" id="IPR047678">
    <property type="entry name" value="YjiM-like"/>
</dbReference>
<dbReference type="Pfam" id="PF06050">
    <property type="entry name" value="HGD-D"/>
    <property type="match status" value="1"/>
</dbReference>
<dbReference type="PANTHER" id="PTHR30548">
    <property type="entry name" value="2-HYDROXYGLUTARYL-COA DEHYDRATASE, D-COMPONENT-RELATED"/>
    <property type="match status" value="1"/>
</dbReference>
<comment type="similarity">
    <text evidence="2">Belongs to the FldB/FldC dehydratase alpha/beta subunit family.</text>
</comment>
<dbReference type="PANTHER" id="PTHR30548:SF6">
    <property type="entry name" value="DEHYDRATASE SUBUNIT YJIM-RELATED"/>
    <property type="match status" value="1"/>
</dbReference>
<proteinExistence type="inferred from homology"/>
<evidence type="ECO:0000256" key="3">
    <source>
        <dbReference type="ARBA" id="ARBA00023014"/>
    </source>
</evidence>
<dbReference type="EMBL" id="JASKYM010000002">
    <property type="protein sequence ID" value="MDK2563472.1"/>
    <property type="molecule type" value="Genomic_DNA"/>
</dbReference>
<evidence type="ECO:0000313" key="4">
    <source>
        <dbReference type="EMBL" id="MDK2563472.1"/>
    </source>
</evidence>
<accession>A0ABT7E997</accession>
<comment type="caution">
    <text evidence="4">The sequence shown here is derived from an EMBL/GenBank/DDBJ whole genome shotgun (WGS) entry which is preliminary data.</text>
</comment>
<keyword evidence="3" id="KW-0479">Metal-binding</keyword>
<evidence type="ECO:0000256" key="1">
    <source>
        <dbReference type="ARBA" id="ARBA00001966"/>
    </source>
</evidence>
<dbReference type="Gene3D" id="3.40.50.11890">
    <property type="match status" value="1"/>
</dbReference>
<dbReference type="Gene3D" id="3.40.50.11900">
    <property type="match status" value="1"/>
</dbReference>
<dbReference type="InterPro" id="IPR010327">
    <property type="entry name" value="FldB/FldC_alpha/beta"/>
</dbReference>
<keyword evidence="3" id="KW-0411">Iron-sulfur</keyword>
<dbReference type="RefSeq" id="WP_284132412.1">
    <property type="nucleotide sequence ID" value="NZ_JASKYM010000002.1"/>
</dbReference>
<dbReference type="NCBIfam" id="NF040772">
    <property type="entry name" value="double_cubane"/>
    <property type="match status" value="1"/>
</dbReference>
<keyword evidence="5" id="KW-1185">Reference proteome</keyword>
<organism evidence="4 5">
    <name type="scientific">Romboutsia sedimentorum</name>
    <dbReference type="NCBI Taxonomy" id="1368474"/>
    <lineage>
        <taxon>Bacteria</taxon>
        <taxon>Bacillati</taxon>
        <taxon>Bacillota</taxon>
        <taxon>Clostridia</taxon>
        <taxon>Peptostreptococcales</taxon>
        <taxon>Peptostreptococcaceae</taxon>
        <taxon>Romboutsia</taxon>
    </lineage>
</organism>
<dbReference type="Proteomes" id="UP001301012">
    <property type="component" value="Unassembled WGS sequence"/>
</dbReference>
<keyword evidence="3" id="KW-0408">Iron</keyword>
<protein>
    <submittedName>
        <fullName evidence="4">Double-cubane-cluster-containing anaerobic reductase</fullName>
    </submittedName>
</protein>
<gene>
    <name evidence="4" type="ORF">QOZ84_07910</name>
</gene>
<comment type="cofactor">
    <cofactor evidence="1">
        <name>[4Fe-4S] cluster</name>
        <dbReference type="ChEBI" id="CHEBI:49883"/>
    </cofactor>
</comment>
<evidence type="ECO:0000313" key="5">
    <source>
        <dbReference type="Proteomes" id="UP001301012"/>
    </source>
</evidence>
<dbReference type="Gene3D" id="1.20.1270.370">
    <property type="match status" value="1"/>
</dbReference>
<sequence length="389" mass="44163">MTNLPEKFESFNEARRAGFIKAKEIKESGKKMVGVFCTYTPVEIPMAAGAVTVGVCGVSEEAIPDAEKVLPRNLCPLIKSSYGHAITDTCPYFYFSDMLIGETTCDGKKKMYEELAKIKPTHVMHLPNMQRGEYTYKLWKEEIKVLKEETEKALGVTISDQDIRDAIKDKNEERRLLKEYYELAKLNPSPLSGMELHQVLYQSGFKFDRADLKDELRNIIDSVKQKYQEGNCQNNIDKPRILITGSPIGGISEKIITTIEDSGASIVAYELCGAIRNNDSLVDEENEDVYDALTEKYLSIGCSCMMHNDNRMEMLDRLADEYKVDGVIDVALQACHTFNVESFRVKQLMNNKNIAYMAIETDYSKSDTEQLRTRFEAFIEMIEDGVCVK</sequence>
<reference evidence="4 5" key="1">
    <citation type="submission" date="2023-05" db="EMBL/GenBank/DDBJ databases">
        <title>Rombocin, a short stable natural nisin variant, displays selective antimicrobial activity against Listeria monocytogenes and employs dual mode of action to kill target bacterial strains.</title>
        <authorList>
            <person name="Wambui J."/>
            <person name="Stephan R."/>
            <person name="Kuipers O.P."/>
        </authorList>
    </citation>
    <scope>NUCLEOTIDE SEQUENCE [LARGE SCALE GENOMIC DNA]</scope>
    <source>
        <strain evidence="4 5">RC002</strain>
    </source>
</reference>